<dbReference type="GO" id="GO:0046872">
    <property type="term" value="F:metal ion binding"/>
    <property type="evidence" value="ECO:0007669"/>
    <property type="project" value="InterPro"/>
</dbReference>
<gene>
    <name evidence="3" type="ORF">KGA66_03260</name>
</gene>
<dbReference type="InterPro" id="IPR039424">
    <property type="entry name" value="SBP_5"/>
</dbReference>
<dbReference type="GO" id="GO:1904680">
    <property type="term" value="F:peptide transmembrane transporter activity"/>
    <property type="evidence" value="ECO:0007669"/>
    <property type="project" value="TreeGrafter"/>
</dbReference>
<dbReference type="Gene3D" id="3.90.76.10">
    <property type="entry name" value="Dipeptide-binding Protein, Domain 1"/>
    <property type="match status" value="1"/>
</dbReference>
<evidence type="ECO:0000256" key="1">
    <source>
        <dbReference type="PROSITE-ProRule" id="PRU00409"/>
    </source>
</evidence>
<keyword evidence="4" id="KW-1185">Reference proteome</keyword>
<dbReference type="AlphaFoldDB" id="A0A8J7WL06"/>
<dbReference type="RefSeq" id="WP_211464317.1">
    <property type="nucleotide sequence ID" value="NZ_JAGSXH010000006.1"/>
</dbReference>
<dbReference type="EMBL" id="JAGSXH010000006">
    <property type="protein sequence ID" value="MBS2962052.1"/>
    <property type="molecule type" value="Genomic_DNA"/>
</dbReference>
<keyword evidence="1" id="KW-0067">ATP-binding</keyword>
<dbReference type="Gene3D" id="3.10.105.10">
    <property type="entry name" value="Dipeptide-binding Protein, Domain 3"/>
    <property type="match status" value="1"/>
</dbReference>
<dbReference type="InterPro" id="IPR011761">
    <property type="entry name" value="ATP-grasp"/>
</dbReference>
<reference evidence="3" key="1">
    <citation type="submission" date="2021-04" db="EMBL/GenBank/DDBJ databases">
        <title>Genome based classification of Actinospica acidithermotolerans sp. nov., an actinobacterium isolated from an Indonesian hot spring.</title>
        <authorList>
            <person name="Kusuma A.B."/>
            <person name="Putra K.E."/>
            <person name="Nafisah S."/>
            <person name="Loh J."/>
            <person name="Nouioui I."/>
            <person name="Goodfellow M."/>
        </authorList>
    </citation>
    <scope>NUCLEOTIDE SEQUENCE</scope>
    <source>
        <strain evidence="3">DSM 45618</strain>
    </source>
</reference>
<dbReference type="PANTHER" id="PTHR30290:SF83">
    <property type="entry name" value="ABC TRANSPORTER SUBSTRATE-BINDING PROTEIN"/>
    <property type="match status" value="1"/>
</dbReference>
<dbReference type="Pfam" id="PF13535">
    <property type="entry name" value="ATP-grasp_4"/>
    <property type="match status" value="1"/>
</dbReference>
<feature type="domain" description="ATP-grasp" evidence="2">
    <location>
        <begin position="134"/>
        <end position="342"/>
    </location>
</feature>
<accession>A0A8J7WL06</accession>
<dbReference type="Gene3D" id="3.30.470.20">
    <property type="entry name" value="ATP-grasp fold, B domain"/>
    <property type="match status" value="1"/>
</dbReference>
<dbReference type="Gene3D" id="3.40.190.10">
    <property type="entry name" value="Periplasmic binding protein-like II"/>
    <property type="match status" value="1"/>
</dbReference>
<dbReference type="SUPFAM" id="SSF53850">
    <property type="entry name" value="Periplasmic binding protein-like II"/>
    <property type="match status" value="1"/>
</dbReference>
<dbReference type="PANTHER" id="PTHR30290">
    <property type="entry name" value="PERIPLASMIC BINDING COMPONENT OF ABC TRANSPORTER"/>
    <property type="match status" value="1"/>
</dbReference>
<dbReference type="PROSITE" id="PS50975">
    <property type="entry name" value="ATP_GRASP"/>
    <property type="match status" value="1"/>
</dbReference>
<dbReference type="InterPro" id="IPR000914">
    <property type="entry name" value="SBP_5_dom"/>
</dbReference>
<dbReference type="CDD" id="cd00995">
    <property type="entry name" value="PBP2_NikA_DppA_OppA_like"/>
    <property type="match status" value="1"/>
</dbReference>
<dbReference type="Pfam" id="PF00496">
    <property type="entry name" value="SBP_bac_5"/>
    <property type="match status" value="1"/>
</dbReference>
<proteinExistence type="predicted"/>
<name>A0A8J7WL06_9ACTN</name>
<dbReference type="Proteomes" id="UP000677913">
    <property type="component" value="Unassembled WGS sequence"/>
</dbReference>
<dbReference type="GO" id="GO:0005524">
    <property type="term" value="F:ATP binding"/>
    <property type="evidence" value="ECO:0007669"/>
    <property type="project" value="UniProtKB-UniRule"/>
</dbReference>
<dbReference type="GO" id="GO:0015833">
    <property type="term" value="P:peptide transport"/>
    <property type="evidence" value="ECO:0007669"/>
    <property type="project" value="TreeGrafter"/>
</dbReference>
<keyword evidence="1" id="KW-0547">Nucleotide-binding</keyword>
<comment type="caution">
    <text evidence="3">The sequence shown here is derived from an EMBL/GenBank/DDBJ whole genome shotgun (WGS) entry which is preliminary data.</text>
</comment>
<organism evidence="3 4">
    <name type="scientific">Actinocrinis puniceicyclus</name>
    <dbReference type="NCBI Taxonomy" id="977794"/>
    <lineage>
        <taxon>Bacteria</taxon>
        <taxon>Bacillati</taxon>
        <taxon>Actinomycetota</taxon>
        <taxon>Actinomycetes</taxon>
        <taxon>Catenulisporales</taxon>
        <taxon>Actinospicaceae</taxon>
        <taxon>Actinocrinis</taxon>
    </lineage>
</organism>
<evidence type="ECO:0000259" key="2">
    <source>
        <dbReference type="PROSITE" id="PS50975"/>
    </source>
</evidence>
<evidence type="ECO:0000313" key="4">
    <source>
        <dbReference type="Proteomes" id="UP000677913"/>
    </source>
</evidence>
<dbReference type="SUPFAM" id="SSF56059">
    <property type="entry name" value="Glutathione synthetase ATP-binding domain-like"/>
    <property type="match status" value="1"/>
</dbReference>
<sequence>MSTETGPGTDTGARRRILVVDAPGGPHPSLYLPSLLRHFAVDALWLDVEAPAARARRIEALAAVTAQAGRLSSVTGPEQVPAALAEILGAGGVDGVVAFSERVVHMAQRAAYAAGLAANPPTALTALQDKSVQRAMLRAAGLPVPAVLELREEADVAAAMASARFPAVLKPAVGMGSLATFRVAHAARLPGLWERARALAHADKRVGHLRPALLLEEELLGDPAFAHDALGDYLSVEALVVEGELHVLAVSDKLPLSPPFRENGHILPALRPAAEYEPAVEHVRQAHAALGIRFGATHTEVKLTAHGPRVIEVNGRVGGSVPEQLLLTAGYDLPLNLARVSAGLPPQTGPVHRRWSAYLTAQPPGGRHRVLDGPSAEQLAAIPGVATVHQVVRPGESVDSADGTASNLLRVVTAADSPEELFALAAHFADPATFVLQPLEPTREETPVSPSPSRIRVFIGEPSSIDPCNGFEHDGALLLRFLADPLVDYDPATGRPHPAAAQSWTVSADGRAIDFTLRPGVLFHHGREVTAADYVYSLSRVARPATGSKLAYHLACVEGYEDVRSHRSQVLSGVVALDERTLRVTLVRPFHEVASVFGHRVTAAVPEELAEKDPELFRTHPVSTGPYRILEPWVPGRGLTLERFAGYHGADEAFPDGGAGHLDLLEFRIYDELEEAYRHWHEGRLDVVKVPPARIPQALALGERFRRTPCALMQYIGFPTDVAPFDDPHVRRAVALAVDRQAVIDAEFSGTRPLAQRIVPPMLAGAGPADLTGVRYDPAAARALLEARGIRPVTTAFAYNAGLGHDRWVRTVVDQLNENLGWHIEPRPMQWTEFLRWLGGADTLFRMTWAIDYPSVDNFLYPLFHSASIGEDNFTRYRSAQVDELIQTARATADEEERRALYQEAESVVCRELPLLPLWFGVQYHLVHLEDFDVDGPVVDMFGEPVLRSFRPKRPAARRCA</sequence>
<protein>
    <submittedName>
        <fullName evidence="3">ATP-grasp domain-containing protein</fullName>
    </submittedName>
</protein>
<evidence type="ECO:0000313" key="3">
    <source>
        <dbReference type="EMBL" id="MBS2962052.1"/>
    </source>
</evidence>